<dbReference type="PROSITE" id="PS00216">
    <property type="entry name" value="SUGAR_TRANSPORT_1"/>
    <property type="match status" value="2"/>
</dbReference>
<dbReference type="EMBL" id="LHUQ01000003">
    <property type="protein sequence ID" value="KON65607.1"/>
    <property type="molecule type" value="Genomic_DNA"/>
</dbReference>
<organism evidence="13 14">
    <name type="scientific">Komagataeibacter europaeus</name>
    <name type="common">Gluconacetobacter europaeus</name>
    <dbReference type="NCBI Taxonomy" id="33995"/>
    <lineage>
        <taxon>Bacteria</taxon>
        <taxon>Pseudomonadati</taxon>
        <taxon>Pseudomonadota</taxon>
        <taxon>Alphaproteobacteria</taxon>
        <taxon>Acetobacterales</taxon>
        <taxon>Acetobacteraceae</taxon>
        <taxon>Komagataeibacter</taxon>
    </lineage>
</organism>
<evidence type="ECO:0000313" key="13">
    <source>
        <dbReference type="EMBL" id="KON65607.1"/>
    </source>
</evidence>
<feature type="transmembrane region" description="Helical" evidence="11">
    <location>
        <begin position="93"/>
        <end position="114"/>
    </location>
</feature>
<keyword evidence="7 11" id="KW-1133">Transmembrane helix</keyword>
<comment type="subcellular location">
    <subcellularLocation>
        <location evidence="1">Cell membrane</location>
        <topology evidence="1">Multi-pass membrane protein</topology>
    </subcellularLocation>
</comment>
<comment type="similarity">
    <text evidence="2 9">Belongs to the major facilitator superfamily. Sugar transporter (TC 2.A.1.1) family.</text>
</comment>
<feature type="transmembrane region" description="Helical" evidence="11">
    <location>
        <begin position="391"/>
        <end position="418"/>
    </location>
</feature>
<keyword evidence="5" id="KW-0762">Sugar transport</keyword>
<dbReference type="InterPro" id="IPR050814">
    <property type="entry name" value="Myo-inositol_Transporter"/>
</dbReference>
<dbReference type="KEGG" id="keu:S101446_02342"/>
<dbReference type="InterPro" id="IPR005828">
    <property type="entry name" value="MFS_sugar_transport-like"/>
</dbReference>
<dbReference type="Pfam" id="PF00083">
    <property type="entry name" value="Sugar_tr"/>
    <property type="match status" value="1"/>
</dbReference>
<keyword evidence="3 9" id="KW-0813">Transport</keyword>
<name>A0A0M0EK13_KOMEU</name>
<evidence type="ECO:0000256" key="10">
    <source>
        <dbReference type="SAM" id="MobiDB-lite"/>
    </source>
</evidence>
<evidence type="ECO:0000259" key="12">
    <source>
        <dbReference type="PROSITE" id="PS50850"/>
    </source>
</evidence>
<feature type="transmembrane region" description="Helical" evidence="11">
    <location>
        <begin position="463"/>
        <end position="481"/>
    </location>
</feature>
<dbReference type="GO" id="GO:0022857">
    <property type="term" value="F:transmembrane transporter activity"/>
    <property type="evidence" value="ECO:0007669"/>
    <property type="project" value="InterPro"/>
</dbReference>
<dbReference type="GO" id="GO:0005886">
    <property type="term" value="C:plasma membrane"/>
    <property type="evidence" value="ECO:0007669"/>
    <property type="project" value="UniProtKB-SubCell"/>
</dbReference>
<feature type="transmembrane region" description="Helical" evidence="11">
    <location>
        <begin position="363"/>
        <end position="385"/>
    </location>
</feature>
<evidence type="ECO:0000256" key="5">
    <source>
        <dbReference type="ARBA" id="ARBA00022597"/>
    </source>
</evidence>
<keyword evidence="4" id="KW-1003">Cell membrane</keyword>
<feature type="transmembrane region" description="Helical" evidence="11">
    <location>
        <begin position="212"/>
        <end position="233"/>
    </location>
</feature>
<evidence type="ECO:0000256" key="11">
    <source>
        <dbReference type="SAM" id="Phobius"/>
    </source>
</evidence>
<feature type="compositionally biased region" description="Low complexity" evidence="10">
    <location>
        <begin position="26"/>
        <end position="40"/>
    </location>
</feature>
<feature type="transmembrane region" description="Helical" evidence="11">
    <location>
        <begin position="439"/>
        <end position="457"/>
    </location>
</feature>
<keyword evidence="6 11" id="KW-0812">Transmembrane</keyword>
<dbReference type="PATRIC" id="fig|33995.3.peg.965"/>
<dbReference type="InterPro" id="IPR020846">
    <property type="entry name" value="MFS_dom"/>
</dbReference>
<dbReference type="NCBIfam" id="TIGR00879">
    <property type="entry name" value="SP"/>
    <property type="match status" value="1"/>
</dbReference>
<dbReference type="PROSITE" id="PS00217">
    <property type="entry name" value="SUGAR_TRANSPORT_2"/>
    <property type="match status" value="1"/>
</dbReference>
<dbReference type="SUPFAM" id="SSF103473">
    <property type="entry name" value="MFS general substrate transporter"/>
    <property type="match status" value="1"/>
</dbReference>
<dbReference type="PANTHER" id="PTHR48020:SF12">
    <property type="entry name" value="PROTON MYO-INOSITOL COTRANSPORTER"/>
    <property type="match status" value="1"/>
</dbReference>
<dbReference type="InterPro" id="IPR005829">
    <property type="entry name" value="Sugar_transporter_CS"/>
</dbReference>
<dbReference type="PROSITE" id="PS50850">
    <property type="entry name" value="MFS"/>
    <property type="match status" value="1"/>
</dbReference>
<dbReference type="InterPro" id="IPR003663">
    <property type="entry name" value="Sugar/inositol_transpt"/>
</dbReference>
<dbReference type="InterPro" id="IPR036259">
    <property type="entry name" value="MFS_trans_sf"/>
</dbReference>
<dbReference type="STRING" id="33995.KOEU_08830"/>
<evidence type="ECO:0000256" key="9">
    <source>
        <dbReference type="RuleBase" id="RU003346"/>
    </source>
</evidence>
<sequence length="515" mass="56135">MPPRGTRPLRTNYKKKEGTGTRMNNQTPPAQHPTPQATEPLPDMSQIDISPNARKTLWLAAIVAAICGGLYGYDTGIVSGALLLITRDFHLSSFYQEMVASAILAGAVMGSLLTGWMSEHYGRRKSIMIVTAIFVLGALACAFSPDVYTLILSRVFLGLAVGGSTQVVPMYISELAPAHKRGHMVTMFNIAIGIGIFAANIIGFAARDAWGWRPMVAIAAIPAAVVFVSMFFLPKSPRWAAEHESLDSALEQLQRIRTSERDIRREMRRIHANANEETDPRDIGWRGLRQPWVRPALVAALGVAFFTQAGGLEMMIYYAPTFLSDAGFGSSSALMASIGISIIYLVMTVLGSNIVDRIGRRRLVLVMGPGSVVSLIGLGIMFLLHPQPGSMGSWLIIVFMLLFMVFNAGGIQVVGWLLGAEMFPLSMRGNATSLHSAMLWGSDLLVTSTALTLVTKITLGGTMWFYAGVNLLSVLFVYFMVPETRGASLEDIEEALREGRFRPTRGNTAIVEEEE</sequence>
<dbReference type="PANTHER" id="PTHR48020">
    <property type="entry name" value="PROTON MYO-INOSITOL COTRANSPORTER"/>
    <property type="match status" value="1"/>
</dbReference>
<dbReference type="Gene3D" id="1.20.1250.20">
    <property type="entry name" value="MFS general substrate transporter like domains"/>
    <property type="match status" value="1"/>
</dbReference>
<evidence type="ECO:0000256" key="1">
    <source>
        <dbReference type="ARBA" id="ARBA00004651"/>
    </source>
</evidence>
<reference evidence="13" key="1">
    <citation type="submission" date="2015-08" db="EMBL/GenBank/DDBJ databases">
        <title>Draft genome sequence of Komagataeibacter europaeus CECT 8546 a cellulose producer strain from vinegar produced by the traditional method.</title>
        <authorList>
            <person name="Poehlein A."/>
            <person name="Valera M.J."/>
            <person name="Haack F.S."/>
            <person name="Mas A."/>
            <person name="Daniel R."/>
            <person name="Streit W.R."/>
            <person name="Mateo E."/>
        </authorList>
    </citation>
    <scope>NUCLEOTIDE SEQUENCE [LARGE SCALE GENOMIC DNA]</scope>
    <source>
        <strain evidence="13">CECT 8546</strain>
    </source>
</reference>
<feature type="transmembrane region" description="Helical" evidence="11">
    <location>
        <begin position="184"/>
        <end position="206"/>
    </location>
</feature>
<comment type="caution">
    <text evidence="13">The sequence shown here is derived from an EMBL/GenBank/DDBJ whole genome shotgun (WGS) entry which is preliminary data.</text>
</comment>
<proteinExistence type="inferred from homology"/>
<evidence type="ECO:0000313" key="14">
    <source>
        <dbReference type="Proteomes" id="UP000037566"/>
    </source>
</evidence>
<evidence type="ECO:0000256" key="7">
    <source>
        <dbReference type="ARBA" id="ARBA00022989"/>
    </source>
</evidence>
<dbReference type="PRINTS" id="PR00171">
    <property type="entry name" value="SUGRTRNSPORT"/>
</dbReference>
<accession>A0A0M0EK13</accession>
<dbReference type="AlphaFoldDB" id="A0A0M0EK13"/>
<evidence type="ECO:0000256" key="2">
    <source>
        <dbReference type="ARBA" id="ARBA00010992"/>
    </source>
</evidence>
<feature type="region of interest" description="Disordered" evidence="10">
    <location>
        <begin position="1"/>
        <end position="42"/>
    </location>
</feature>
<evidence type="ECO:0000256" key="6">
    <source>
        <dbReference type="ARBA" id="ARBA00022692"/>
    </source>
</evidence>
<gene>
    <name evidence="13" type="primary">csbC</name>
    <name evidence="13" type="ORF">KOEU_08830</name>
</gene>
<protein>
    <submittedName>
        <fullName evidence="13">Metabolite transport protein CsbC</fullName>
    </submittedName>
</protein>
<feature type="transmembrane region" description="Helical" evidence="11">
    <location>
        <begin position="331"/>
        <end position="351"/>
    </location>
</feature>
<dbReference type="FunFam" id="1.20.1250.20:FF:000218">
    <property type="entry name" value="facilitated trehalose transporter Tret1"/>
    <property type="match status" value="1"/>
</dbReference>
<dbReference type="Proteomes" id="UP000037566">
    <property type="component" value="Unassembled WGS sequence"/>
</dbReference>
<feature type="transmembrane region" description="Helical" evidence="11">
    <location>
        <begin position="126"/>
        <end position="145"/>
    </location>
</feature>
<feature type="transmembrane region" description="Helical" evidence="11">
    <location>
        <begin position="56"/>
        <end position="73"/>
    </location>
</feature>
<evidence type="ECO:0000256" key="8">
    <source>
        <dbReference type="ARBA" id="ARBA00023136"/>
    </source>
</evidence>
<keyword evidence="8 11" id="KW-0472">Membrane</keyword>
<feature type="domain" description="Major facilitator superfamily (MFS) profile" evidence="12">
    <location>
        <begin position="60"/>
        <end position="485"/>
    </location>
</feature>
<feature type="transmembrane region" description="Helical" evidence="11">
    <location>
        <begin position="151"/>
        <end position="172"/>
    </location>
</feature>
<evidence type="ECO:0000256" key="4">
    <source>
        <dbReference type="ARBA" id="ARBA00022475"/>
    </source>
</evidence>
<keyword evidence="14" id="KW-1185">Reference proteome</keyword>
<evidence type="ECO:0000256" key="3">
    <source>
        <dbReference type="ARBA" id="ARBA00022448"/>
    </source>
</evidence>
<feature type="transmembrane region" description="Helical" evidence="11">
    <location>
        <begin position="296"/>
        <end position="319"/>
    </location>
</feature>